<dbReference type="AlphaFoldDB" id="A0A542UB09"/>
<gene>
    <name evidence="2" type="ORF">FB563_1217</name>
</gene>
<keyword evidence="3" id="KW-1185">Reference proteome</keyword>
<protein>
    <submittedName>
        <fullName evidence="2">Uncharacterized protein</fullName>
    </submittedName>
</protein>
<name>A0A542UB09_9ACTN</name>
<keyword evidence="1" id="KW-0472">Membrane</keyword>
<comment type="caution">
    <text evidence="2">The sequence shown here is derived from an EMBL/GenBank/DDBJ whole genome shotgun (WGS) entry which is preliminary data.</text>
</comment>
<feature type="transmembrane region" description="Helical" evidence="1">
    <location>
        <begin position="60"/>
        <end position="78"/>
    </location>
</feature>
<evidence type="ECO:0000313" key="2">
    <source>
        <dbReference type="EMBL" id="TQK96279.1"/>
    </source>
</evidence>
<sequence length="88" mass="10014">MGVLFAAVGLVIVRDYRGFATWHRRRADASVPLWLRRLSEGRKGQRREFNDRVNRVIQKIVGWGFLVLGTFIAVGAFIQGISDLSRGR</sequence>
<dbReference type="EMBL" id="VFNX01000001">
    <property type="protein sequence ID" value="TQK96279.1"/>
    <property type="molecule type" value="Genomic_DNA"/>
</dbReference>
<keyword evidence="1" id="KW-1133">Transmembrane helix</keyword>
<proteinExistence type="predicted"/>
<accession>A0A542UB09</accession>
<keyword evidence="1" id="KW-0812">Transmembrane</keyword>
<organism evidence="2 3">
    <name type="scientific">Streptomyces puniciscabiei</name>
    <dbReference type="NCBI Taxonomy" id="164348"/>
    <lineage>
        <taxon>Bacteria</taxon>
        <taxon>Bacillati</taxon>
        <taxon>Actinomycetota</taxon>
        <taxon>Actinomycetes</taxon>
        <taxon>Kitasatosporales</taxon>
        <taxon>Streptomycetaceae</taxon>
        <taxon>Streptomyces</taxon>
    </lineage>
</organism>
<evidence type="ECO:0000313" key="3">
    <source>
        <dbReference type="Proteomes" id="UP000318103"/>
    </source>
</evidence>
<dbReference type="Proteomes" id="UP000318103">
    <property type="component" value="Unassembled WGS sequence"/>
</dbReference>
<evidence type="ECO:0000256" key="1">
    <source>
        <dbReference type="SAM" id="Phobius"/>
    </source>
</evidence>
<reference evidence="2 3" key="1">
    <citation type="submission" date="2019-06" db="EMBL/GenBank/DDBJ databases">
        <title>Sequencing the genomes of 1000 actinobacteria strains.</title>
        <authorList>
            <person name="Klenk H.-P."/>
        </authorList>
    </citation>
    <scope>NUCLEOTIDE SEQUENCE [LARGE SCALE GENOMIC DNA]</scope>
    <source>
        <strain evidence="2 3">DSM 41929</strain>
    </source>
</reference>